<keyword evidence="2" id="KW-1185">Reference proteome</keyword>
<name>A0AAF3F5V0_9BILA</name>
<dbReference type="PANTHER" id="PTHR42776">
    <property type="entry name" value="SERINE PEPTIDASE S9 FAMILY MEMBER"/>
    <property type="match status" value="1"/>
</dbReference>
<keyword evidence="1" id="KW-0378">Hydrolase</keyword>
<protein>
    <submittedName>
        <fullName evidence="3">Uncharacterized protein</fullName>
    </submittedName>
</protein>
<dbReference type="Gene3D" id="3.40.50.1820">
    <property type="entry name" value="alpha/beta hydrolase"/>
    <property type="match status" value="1"/>
</dbReference>
<evidence type="ECO:0000256" key="1">
    <source>
        <dbReference type="ARBA" id="ARBA00022801"/>
    </source>
</evidence>
<evidence type="ECO:0000313" key="3">
    <source>
        <dbReference type="WBParaSite" id="MBELARI_LOCUS2194"/>
    </source>
</evidence>
<dbReference type="Proteomes" id="UP000887575">
    <property type="component" value="Unassembled WGS sequence"/>
</dbReference>
<dbReference type="AlphaFoldDB" id="A0AAF3F5V0"/>
<proteinExistence type="predicted"/>
<reference evidence="3" key="1">
    <citation type="submission" date="2024-02" db="UniProtKB">
        <authorList>
            <consortium name="WormBaseParasite"/>
        </authorList>
    </citation>
    <scope>IDENTIFICATION</scope>
</reference>
<dbReference type="WBParaSite" id="MBELARI_LOCUS2194">
    <property type="protein sequence ID" value="MBELARI_LOCUS2194"/>
    <property type="gene ID" value="MBELARI_LOCUS2194"/>
</dbReference>
<accession>A0AAF3F5V0</accession>
<dbReference type="PANTHER" id="PTHR42776:SF4">
    <property type="entry name" value="ACYLAMINO-ACID-RELEASING ENZYME"/>
    <property type="match status" value="1"/>
</dbReference>
<sequence length="91" mass="10835">MYSMLLRQCSRQRSGWIRVVFFALIGQYPKFYKACCALNPVLNIASMYDTTDITDWTWYEGTGNEPRWQKLPTAEERDQMHRCSPIQHVER</sequence>
<organism evidence="2 3">
    <name type="scientific">Mesorhabditis belari</name>
    <dbReference type="NCBI Taxonomy" id="2138241"/>
    <lineage>
        <taxon>Eukaryota</taxon>
        <taxon>Metazoa</taxon>
        <taxon>Ecdysozoa</taxon>
        <taxon>Nematoda</taxon>
        <taxon>Chromadorea</taxon>
        <taxon>Rhabditida</taxon>
        <taxon>Rhabditina</taxon>
        <taxon>Rhabditomorpha</taxon>
        <taxon>Rhabditoidea</taxon>
        <taxon>Rhabditidae</taxon>
        <taxon>Mesorhabditinae</taxon>
        <taxon>Mesorhabditis</taxon>
    </lineage>
</organism>
<evidence type="ECO:0000313" key="2">
    <source>
        <dbReference type="Proteomes" id="UP000887575"/>
    </source>
</evidence>
<dbReference type="InterPro" id="IPR029058">
    <property type="entry name" value="AB_hydrolase_fold"/>
</dbReference>
<dbReference type="GO" id="GO:0004252">
    <property type="term" value="F:serine-type endopeptidase activity"/>
    <property type="evidence" value="ECO:0007669"/>
    <property type="project" value="TreeGrafter"/>
</dbReference>